<dbReference type="AlphaFoldDB" id="A0A9P7QLZ5"/>
<proteinExistence type="predicted"/>
<accession>A0A9P7QLZ5</accession>
<evidence type="ECO:0000256" key="1">
    <source>
        <dbReference type="SAM" id="SignalP"/>
    </source>
</evidence>
<keyword evidence="1" id="KW-0732">Signal</keyword>
<comment type="caution">
    <text evidence="2">The sequence shown here is derived from an EMBL/GenBank/DDBJ whole genome shotgun (WGS) entry which is preliminary data.</text>
</comment>
<feature type="chain" id="PRO_5040157010" evidence="1">
    <location>
        <begin position="21"/>
        <end position="92"/>
    </location>
</feature>
<dbReference type="EMBL" id="SRRH01000162">
    <property type="protein sequence ID" value="KAG6296833.1"/>
    <property type="molecule type" value="Genomic_DNA"/>
</dbReference>
<keyword evidence="3" id="KW-1185">Reference proteome</keyword>
<organism evidence="2 3">
    <name type="scientific">Claviceps aff. purpurea</name>
    <dbReference type="NCBI Taxonomy" id="1967640"/>
    <lineage>
        <taxon>Eukaryota</taxon>
        <taxon>Fungi</taxon>
        <taxon>Dikarya</taxon>
        <taxon>Ascomycota</taxon>
        <taxon>Pezizomycotina</taxon>
        <taxon>Sordariomycetes</taxon>
        <taxon>Hypocreomycetidae</taxon>
        <taxon>Hypocreales</taxon>
        <taxon>Clavicipitaceae</taxon>
        <taxon>Claviceps</taxon>
    </lineage>
</organism>
<reference evidence="2 3" key="1">
    <citation type="journal article" date="2020" name="bioRxiv">
        <title>Whole genome comparisons of ergot fungi reveals the divergence and evolution of species within the genus Claviceps are the result of varying mechanisms driving genome evolution and host range expansion.</title>
        <authorList>
            <person name="Wyka S.A."/>
            <person name="Mondo S.J."/>
            <person name="Liu M."/>
            <person name="Dettman J."/>
            <person name="Nalam V."/>
            <person name="Broders K.D."/>
        </authorList>
    </citation>
    <scope>NUCLEOTIDE SEQUENCE [LARGE SCALE GENOMIC DNA]</scope>
    <source>
        <strain evidence="2 3">Clav52</strain>
    </source>
</reference>
<dbReference type="Proteomes" id="UP000707071">
    <property type="component" value="Unassembled WGS sequence"/>
</dbReference>
<protein>
    <submittedName>
        <fullName evidence="2">Uncharacterized protein</fullName>
    </submittedName>
</protein>
<name>A0A9P7QLZ5_9HYPO</name>
<feature type="signal peptide" evidence="1">
    <location>
        <begin position="1"/>
        <end position="20"/>
    </location>
</feature>
<evidence type="ECO:0000313" key="3">
    <source>
        <dbReference type="Proteomes" id="UP000707071"/>
    </source>
</evidence>
<gene>
    <name evidence="2" type="ORF">E4U09_001612</name>
</gene>
<sequence>MVKILSIFVAAFAASHVADAGECTPGLKYCGKTLIQYGNFEPDQLAANFLYYCHPNFAVSLIQRCGFGCASRGVGKNDACYRPLARGFDKED</sequence>
<evidence type="ECO:0000313" key="2">
    <source>
        <dbReference type="EMBL" id="KAG6296833.1"/>
    </source>
</evidence>